<comment type="caution">
    <text evidence="1">The sequence shown here is derived from an EMBL/GenBank/DDBJ whole genome shotgun (WGS) entry which is preliminary data.</text>
</comment>
<dbReference type="AlphaFoldDB" id="A0A9N7VJG6"/>
<proteinExistence type="predicted"/>
<sequence length="150" mass="16075">MEGLSPAPLTLRLRWVIGDSGKLRERTGKSQVTSSPPHRLHNVSLHSVLLKPKTPSSLLRQSPPLPPFSSYLCGASRGLCASTVVTVGQKLSTGHCVKGLAADVPSSAIRTSSVGVQQGLRLMISEGLKGRRRRASGQEVCRNRLGQEED</sequence>
<protein>
    <submittedName>
        <fullName evidence="1">Uncharacterized protein</fullName>
    </submittedName>
</protein>
<dbReference type="Proteomes" id="UP001153269">
    <property type="component" value="Unassembled WGS sequence"/>
</dbReference>
<organism evidence="1 2">
    <name type="scientific">Pleuronectes platessa</name>
    <name type="common">European plaice</name>
    <dbReference type="NCBI Taxonomy" id="8262"/>
    <lineage>
        <taxon>Eukaryota</taxon>
        <taxon>Metazoa</taxon>
        <taxon>Chordata</taxon>
        <taxon>Craniata</taxon>
        <taxon>Vertebrata</taxon>
        <taxon>Euteleostomi</taxon>
        <taxon>Actinopterygii</taxon>
        <taxon>Neopterygii</taxon>
        <taxon>Teleostei</taxon>
        <taxon>Neoteleostei</taxon>
        <taxon>Acanthomorphata</taxon>
        <taxon>Carangaria</taxon>
        <taxon>Pleuronectiformes</taxon>
        <taxon>Pleuronectoidei</taxon>
        <taxon>Pleuronectidae</taxon>
        <taxon>Pleuronectes</taxon>
    </lineage>
</organism>
<dbReference type="EMBL" id="CADEAL010004082">
    <property type="protein sequence ID" value="CAB1451264.1"/>
    <property type="molecule type" value="Genomic_DNA"/>
</dbReference>
<gene>
    <name evidence="1" type="ORF">PLEPLA_LOCUS38957</name>
</gene>
<evidence type="ECO:0000313" key="1">
    <source>
        <dbReference type="EMBL" id="CAB1451264.1"/>
    </source>
</evidence>
<reference evidence="1" key="1">
    <citation type="submission" date="2020-03" db="EMBL/GenBank/DDBJ databases">
        <authorList>
            <person name="Weist P."/>
        </authorList>
    </citation>
    <scope>NUCLEOTIDE SEQUENCE</scope>
</reference>
<evidence type="ECO:0000313" key="2">
    <source>
        <dbReference type="Proteomes" id="UP001153269"/>
    </source>
</evidence>
<name>A0A9N7VJG6_PLEPL</name>
<keyword evidence="2" id="KW-1185">Reference proteome</keyword>
<accession>A0A9N7VJG6</accession>